<feature type="coiled-coil region" evidence="1">
    <location>
        <begin position="65"/>
        <end position="122"/>
    </location>
</feature>
<protein>
    <submittedName>
        <fullName evidence="3">Uncharacterized protein</fullName>
    </submittedName>
</protein>
<dbReference type="Gene3D" id="3.40.50.11350">
    <property type="match status" value="1"/>
</dbReference>
<accession>A0ABQ7FZ69</accession>
<evidence type="ECO:0000256" key="1">
    <source>
        <dbReference type="SAM" id="Coils"/>
    </source>
</evidence>
<dbReference type="CDD" id="cd11296">
    <property type="entry name" value="O-FucT_like"/>
    <property type="match status" value="1"/>
</dbReference>
<organism evidence="3 4">
    <name type="scientific">Dunaliella salina</name>
    <name type="common">Green alga</name>
    <name type="synonym">Protococcus salinus</name>
    <dbReference type="NCBI Taxonomy" id="3046"/>
    <lineage>
        <taxon>Eukaryota</taxon>
        <taxon>Viridiplantae</taxon>
        <taxon>Chlorophyta</taxon>
        <taxon>core chlorophytes</taxon>
        <taxon>Chlorophyceae</taxon>
        <taxon>CS clade</taxon>
        <taxon>Chlamydomonadales</taxon>
        <taxon>Dunaliellaceae</taxon>
        <taxon>Dunaliella</taxon>
    </lineage>
</organism>
<evidence type="ECO:0000256" key="2">
    <source>
        <dbReference type="SAM" id="Phobius"/>
    </source>
</evidence>
<name>A0ABQ7FZ69_DUNSA</name>
<reference evidence="3" key="1">
    <citation type="submission" date="2017-08" db="EMBL/GenBank/DDBJ databases">
        <authorList>
            <person name="Polle J.E."/>
            <person name="Barry K."/>
            <person name="Cushman J."/>
            <person name="Schmutz J."/>
            <person name="Tran D."/>
            <person name="Hathwaick L.T."/>
            <person name="Yim W.C."/>
            <person name="Jenkins J."/>
            <person name="Mckie-Krisberg Z.M."/>
            <person name="Prochnik S."/>
            <person name="Lindquist E."/>
            <person name="Dockter R.B."/>
            <person name="Adam C."/>
            <person name="Molina H."/>
            <person name="Bunkerborg J."/>
            <person name="Jin E."/>
            <person name="Buchheim M."/>
            <person name="Magnuson J."/>
        </authorList>
    </citation>
    <scope>NUCLEOTIDE SEQUENCE</scope>
    <source>
        <strain evidence="3">CCAP 19/18</strain>
    </source>
</reference>
<keyword evidence="2" id="KW-0472">Membrane</keyword>
<gene>
    <name evidence="3" type="ORF">DUNSADRAFT_311</name>
</gene>
<comment type="caution">
    <text evidence="3">The sequence shown here is derived from an EMBL/GenBank/DDBJ whole genome shotgun (WGS) entry which is preliminary data.</text>
</comment>
<dbReference type="EMBL" id="MU070456">
    <property type="protein sequence ID" value="KAF5827655.1"/>
    <property type="molecule type" value="Genomic_DNA"/>
</dbReference>
<keyword evidence="2" id="KW-1133">Transmembrane helix</keyword>
<dbReference type="Proteomes" id="UP000815325">
    <property type="component" value="Unassembled WGS sequence"/>
</dbReference>
<dbReference type="SUPFAM" id="SSF53448">
    <property type="entry name" value="Nucleotide-diphospho-sugar transferases"/>
    <property type="match status" value="1"/>
</dbReference>
<dbReference type="Gene3D" id="3.90.550.10">
    <property type="entry name" value="Spore Coat Polysaccharide Biosynthesis Protein SpsA, Chain A"/>
    <property type="match status" value="1"/>
</dbReference>
<keyword evidence="1" id="KW-0175">Coiled coil</keyword>
<evidence type="ECO:0000313" key="4">
    <source>
        <dbReference type="Proteomes" id="UP000815325"/>
    </source>
</evidence>
<evidence type="ECO:0000313" key="3">
    <source>
        <dbReference type="EMBL" id="KAF5827655.1"/>
    </source>
</evidence>
<sequence>MKGSKHARASKTQPRRWSRLIAIGLSIGALAYLYALYQYAAASPALSSREGTQLTGVKSSKEGDGVDLQSSLQAQQQELENLRQELLLQRQDLQQERMQLQAERQQHELQAAQEALAQQQKRTLRFIVCNGFGNQRLAILYAAILAKDTNRALVLPQLIGEGTQRTFGENRGSEGGFVDFGEVYDVDTFKRWEALRDGVIRNNCYNNTDTVGDFMELVGVSREVPLYVAAHWPDVDPQRNTTVMAHLQASGYKVVTSLALLPQMADILGHEITMPRDVMACVEYSLALLASKFIGNSVSTFSALALLERRHHGRWAIYYNDGNIPLTFPLPILHKMPWVFTYNSWSPLYDDMLKVAVVSALNHGGFIGYCLFLGDPQSGIYSCTLHIMLAPCAHPALQKNSMFSHLYANPDMLVSTFQRMDLPLVEEISQYNYVLFTDADVYFRRRITLDDFGLPLPESLSMGYELRPSMYPLNAGVILMHVPYMKKTYDDFLKFVLSNKEGMHFGVHGPVDQGAYNEYYQPKIVHFHGPKPREFLIFAEQGTCGNFFWLCEYGWLGSLCDYWPDWHSVYTQVQAEDKQSGMVSSTAQDTLRMTTRLMDACSWIKQAQPPPFWTGNERATPTLRDLHRKKWGSGVYTSHFVDTS</sequence>
<dbReference type="InterPro" id="IPR029044">
    <property type="entry name" value="Nucleotide-diphossugar_trans"/>
</dbReference>
<feature type="transmembrane region" description="Helical" evidence="2">
    <location>
        <begin position="20"/>
        <end position="40"/>
    </location>
</feature>
<proteinExistence type="predicted"/>
<keyword evidence="2" id="KW-0812">Transmembrane</keyword>
<keyword evidence="4" id="KW-1185">Reference proteome</keyword>